<dbReference type="AlphaFoldDB" id="A0AA40KPM9"/>
<proteinExistence type="predicted"/>
<dbReference type="Proteomes" id="UP001177670">
    <property type="component" value="Unassembled WGS sequence"/>
</dbReference>
<gene>
    <name evidence="2" type="ORF">K0M31_003624</name>
</gene>
<comment type="caution">
    <text evidence="2">The sequence shown here is derived from an EMBL/GenBank/DDBJ whole genome shotgun (WGS) entry which is preliminary data.</text>
</comment>
<evidence type="ECO:0000256" key="1">
    <source>
        <dbReference type="SAM" id="MobiDB-lite"/>
    </source>
</evidence>
<keyword evidence="3" id="KW-1185">Reference proteome</keyword>
<protein>
    <submittedName>
        <fullName evidence="2">Uncharacterized protein</fullName>
    </submittedName>
</protein>
<reference evidence="2" key="1">
    <citation type="submission" date="2021-10" db="EMBL/GenBank/DDBJ databases">
        <title>Melipona bicolor Genome sequencing and assembly.</title>
        <authorList>
            <person name="Araujo N.S."/>
            <person name="Arias M.C."/>
        </authorList>
    </citation>
    <scope>NUCLEOTIDE SEQUENCE</scope>
    <source>
        <strain evidence="2">USP_2M_L1-L4_2017</strain>
        <tissue evidence="2">Whole body</tissue>
    </source>
</reference>
<dbReference type="EMBL" id="JAHYIQ010000011">
    <property type="protein sequence ID" value="KAK1128139.1"/>
    <property type="molecule type" value="Genomic_DNA"/>
</dbReference>
<evidence type="ECO:0000313" key="3">
    <source>
        <dbReference type="Proteomes" id="UP001177670"/>
    </source>
</evidence>
<organism evidence="2 3">
    <name type="scientific">Melipona bicolor</name>
    <dbReference type="NCBI Taxonomy" id="60889"/>
    <lineage>
        <taxon>Eukaryota</taxon>
        <taxon>Metazoa</taxon>
        <taxon>Ecdysozoa</taxon>
        <taxon>Arthropoda</taxon>
        <taxon>Hexapoda</taxon>
        <taxon>Insecta</taxon>
        <taxon>Pterygota</taxon>
        <taxon>Neoptera</taxon>
        <taxon>Endopterygota</taxon>
        <taxon>Hymenoptera</taxon>
        <taxon>Apocrita</taxon>
        <taxon>Aculeata</taxon>
        <taxon>Apoidea</taxon>
        <taxon>Anthophila</taxon>
        <taxon>Apidae</taxon>
        <taxon>Melipona</taxon>
    </lineage>
</organism>
<sequence length="88" mass="10548">MEESDVFVPGWRSISKQISTEPSYRSPTKFKSFRREKEREERKKQQQQALCYNGTNKLIKRREFSVTEVWQSTSIKLDFRELEISLVS</sequence>
<name>A0AA40KPM9_9HYME</name>
<feature type="compositionally biased region" description="Basic and acidic residues" evidence="1">
    <location>
        <begin position="33"/>
        <end position="44"/>
    </location>
</feature>
<feature type="region of interest" description="Disordered" evidence="1">
    <location>
        <begin position="19"/>
        <end position="47"/>
    </location>
</feature>
<evidence type="ECO:0000313" key="2">
    <source>
        <dbReference type="EMBL" id="KAK1128139.1"/>
    </source>
</evidence>
<accession>A0AA40KPM9</accession>